<sequence>MRIASTFKATKKALITATAISCMSAAAQASSTDILFILDGSGSMWGQIDKVAKITTAKDTLSRLVDDVPEGARVGLMTYGTQSKESCTDFMTLNAVGSTRDDIKSSIAGITPLGKTPMALSLTLAITQLSKTEPTDRQKAVVLISDGIETCDADPCSNAALSQYLGVDMKVHVVGFDVDKEAKDQLQCIANAGRGQYFDAADTDGFQAAMAQVVQVAQAAEPAPEPVAVSEPEPEPAGPVITEFFREDFDGDALGDSFTIENENPDNFIIEGGVLTVLSTNFGGFDAETPENLFQYTGDMPSGDWDVEIQFTGEYAARADRLTIGLRKDNKNYLTTGFFGMEFGSGCEKIEMFLAKVSGGNSDSQGRPMRTTKRGNCYHSRPFGGDDSWDAIRADLLEKPIKLTLSKRGRAYTSQVEMVGFTDPDGNPYILESDKYTSLRSPGSLAFLVDRMKENYVSGEVLMMIDSLVINEVTGADQ</sequence>
<dbReference type="InterPro" id="IPR051173">
    <property type="entry name" value="Ca_channel_alpha-2/delta"/>
</dbReference>
<evidence type="ECO:0000256" key="1">
    <source>
        <dbReference type="SAM" id="SignalP"/>
    </source>
</evidence>
<dbReference type="PANTHER" id="PTHR10166:SF37">
    <property type="entry name" value="STOLID, ISOFORM H"/>
    <property type="match status" value="1"/>
</dbReference>
<evidence type="ECO:0000259" key="2">
    <source>
        <dbReference type="PROSITE" id="PS50234"/>
    </source>
</evidence>
<gene>
    <name evidence="3" type="ORF">SAMN06265374_4482</name>
</gene>
<feature type="domain" description="VWFA" evidence="2">
    <location>
        <begin position="33"/>
        <end position="213"/>
    </location>
</feature>
<comment type="caution">
    <text evidence="3">The sequence shown here is derived from an EMBL/GenBank/DDBJ whole genome shotgun (WGS) entry which is preliminary data.</text>
</comment>
<dbReference type="InterPro" id="IPR002035">
    <property type="entry name" value="VWF_A"/>
</dbReference>
<feature type="chain" id="PRO_5047035716" evidence="1">
    <location>
        <begin position="30"/>
        <end position="478"/>
    </location>
</feature>
<dbReference type="InterPro" id="IPR036465">
    <property type="entry name" value="vWFA_dom_sf"/>
</dbReference>
<feature type="signal peptide" evidence="1">
    <location>
        <begin position="1"/>
        <end position="29"/>
    </location>
</feature>
<protein>
    <submittedName>
        <fullName evidence="3">von Willebrand factor type A domain-containing protein</fullName>
    </submittedName>
</protein>
<keyword evidence="1" id="KW-0732">Signal</keyword>
<dbReference type="Proteomes" id="UP001157914">
    <property type="component" value="Unassembled WGS sequence"/>
</dbReference>
<dbReference type="Gene3D" id="3.40.50.410">
    <property type="entry name" value="von Willebrand factor, type A domain"/>
    <property type="match status" value="2"/>
</dbReference>
<dbReference type="EMBL" id="FXTT01000009">
    <property type="protein sequence ID" value="SMP37096.1"/>
    <property type="molecule type" value="Genomic_DNA"/>
</dbReference>
<dbReference type="PANTHER" id="PTHR10166">
    <property type="entry name" value="VOLTAGE-DEPENDENT CALCIUM CHANNEL SUBUNIT ALPHA-2/DELTA-RELATED"/>
    <property type="match status" value="1"/>
</dbReference>
<dbReference type="SMART" id="SM00327">
    <property type="entry name" value="VWA"/>
    <property type="match status" value="1"/>
</dbReference>
<dbReference type="PROSITE" id="PS50234">
    <property type="entry name" value="VWFA"/>
    <property type="match status" value="1"/>
</dbReference>
<dbReference type="SUPFAM" id="SSF53300">
    <property type="entry name" value="vWA-like"/>
    <property type="match status" value="1"/>
</dbReference>
<reference evidence="3 4" key="1">
    <citation type="submission" date="2017-05" db="EMBL/GenBank/DDBJ databases">
        <authorList>
            <person name="Varghese N."/>
            <person name="Submissions S."/>
        </authorList>
    </citation>
    <scope>NUCLEOTIDE SEQUENCE [LARGE SCALE GENOMIC DNA]</scope>
    <source>
        <strain evidence="3 4">DSM 15949</strain>
    </source>
</reference>
<evidence type="ECO:0000313" key="3">
    <source>
        <dbReference type="EMBL" id="SMP37096.1"/>
    </source>
</evidence>
<keyword evidence="4" id="KW-1185">Reference proteome</keyword>
<dbReference type="Pfam" id="PF00092">
    <property type="entry name" value="VWA"/>
    <property type="match status" value="1"/>
</dbReference>
<dbReference type="RefSeq" id="WP_283404669.1">
    <property type="nucleotide sequence ID" value="NZ_BAAAEA010000006.1"/>
</dbReference>
<evidence type="ECO:0000313" key="4">
    <source>
        <dbReference type="Proteomes" id="UP001157914"/>
    </source>
</evidence>
<name>A0ABY1PPT7_9HYPH</name>
<proteinExistence type="predicted"/>
<organism evidence="3 4">
    <name type="scientific">Roseibium denhamense</name>
    <dbReference type="NCBI Taxonomy" id="76305"/>
    <lineage>
        <taxon>Bacteria</taxon>
        <taxon>Pseudomonadati</taxon>
        <taxon>Pseudomonadota</taxon>
        <taxon>Alphaproteobacteria</taxon>
        <taxon>Hyphomicrobiales</taxon>
        <taxon>Stappiaceae</taxon>
        <taxon>Roseibium</taxon>
    </lineage>
</organism>
<accession>A0ABY1PPT7</accession>